<feature type="compositionally biased region" description="Low complexity" evidence="1">
    <location>
        <begin position="44"/>
        <end position="76"/>
    </location>
</feature>
<evidence type="ECO:0008006" key="3">
    <source>
        <dbReference type="Google" id="ProtNLM"/>
    </source>
</evidence>
<dbReference type="EMBL" id="CZKB01000004">
    <property type="protein sequence ID" value="CUR57193.1"/>
    <property type="molecule type" value="Genomic_DNA"/>
</dbReference>
<accession>A0A2P2C5A2</accession>
<reference evidence="2" key="1">
    <citation type="submission" date="2015-08" db="EMBL/GenBank/DDBJ databases">
        <authorList>
            <person name="Babu N.S."/>
            <person name="Beckwith C.J."/>
            <person name="Beseler K.G."/>
            <person name="Brison A."/>
            <person name="Carone J.V."/>
            <person name="Caskin T.P."/>
            <person name="Diamond M."/>
            <person name="Durham M.E."/>
            <person name="Foxe J.M."/>
            <person name="Go M."/>
            <person name="Henderson B.A."/>
            <person name="Jones I.B."/>
            <person name="McGettigan J.A."/>
            <person name="Micheletti S.J."/>
            <person name="Nasrallah M.E."/>
            <person name="Ortiz D."/>
            <person name="Piller C.R."/>
            <person name="Privatt S.R."/>
            <person name="Schneider S.L."/>
            <person name="Sharp S."/>
            <person name="Smith T.C."/>
            <person name="Stanton J.D."/>
            <person name="Ullery H.E."/>
            <person name="Wilson R.J."/>
            <person name="Serrano M.G."/>
            <person name="Buck G."/>
            <person name="Lee V."/>
            <person name="Wang Y."/>
            <person name="Carvalho R."/>
            <person name="Voegtly L."/>
            <person name="Shi R."/>
            <person name="Duckworth R."/>
            <person name="Johnson A."/>
            <person name="Loviza R."/>
            <person name="Walstead R."/>
            <person name="Shah Z."/>
            <person name="Kiflezghi M."/>
            <person name="Wade K."/>
            <person name="Ball S.L."/>
            <person name="Bradley K.W."/>
            <person name="Asai D.J."/>
            <person name="Bowman C.A."/>
            <person name="Russell D.A."/>
            <person name="Pope W.H."/>
            <person name="Jacobs-Sera D."/>
            <person name="Hendrix R.W."/>
            <person name="Hatfull G.F."/>
        </authorList>
    </citation>
    <scope>NUCLEOTIDE SEQUENCE</scope>
</reference>
<sequence>MTTSPRRSGARPRTRSLAALVTGLALATALTACGDGDDGDDTASDPAASSSSSSDEPTGTPSQSPETPTESSDPDSGSGAGESIATTGSAGVTEAVVLHATEAGGSVSEMAFALDTDQARADFASQFDGGFGDLVSQTALQQAQQDPSSTPYAATVAVGCEGPSAVAIDAGEAGFQVVPTIPKTTKQCLAPMTYVVVFAAPNA</sequence>
<dbReference type="PROSITE" id="PS51257">
    <property type="entry name" value="PROKAR_LIPOPROTEIN"/>
    <property type="match status" value="1"/>
</dbReference>
<name>A0A2P2C5A2_9ZZZZ</name>
<evidence type="ECO:0000313" key="2">
    <source>
        <dbReference type="EMBL" id="CUR57193.1"/>
    </source>
</evidence>
<protein>
    <recommendedName>
        <fullName evidence="3">Lipoprotein</fullName>
    </recommendedName>
</protein>
<gene>
    <name evidence="2" type="ORF">NOCA1120420</name>
</gene>
<proteinExistence type="predicted"/>
<organism evidence="2">
    <name type="scientific">metagenome</name>
    <dbReference type="NCBI Taxonomy" id="256318"/>
    <lineage>
        <taxon>unclassified sequences</taxon>
        <taxon>metagenomes</taxon>
    </lineage>
</organism>
<dbReference type="AlphaFoldDB" id="A0A2P2C5A2"/>
<evidence type="ECO:0000256" key="1">
    <source>
        <dbReference type="SAM" id="MobiDB-lite"/>
    </source>
</evidence>
<feature type="region of interest" description="Disordered" evidence="1">
    <location>
        <begin position="31"/>
        <end position="87"/>
    </location>
</feature>